<organism evidence="2 3">
    <name type="scientific">Trichinella nelsoni</name>
    <dbReference type="NCBI Taxonomy" id="6336"/>
    <lineage>
        <taxon>Eukaryota</taxon>
        <taxon>Metazoa</taxon>
        <taxon>Ecdysozoa</taxon>
        <taxon>Nematoda</taxon>
        <taxon>Enoplea</taxon>
        <taxon>Dorylaimia</taxon>
        <taxon>Trichinellida</taxon>
        <taxon>Trichinellidae</taxon>
        <taxon>Trichinella</taxon>
    </lineage>
</organism>
<dbReference type="OrthoDB" id="5920505at2759"/>
<reference evidence="2 3" key="1">
    <citation type="submission" date="2015-01" db="EMBL/GenBank/DDBJ databases">
        <title>Evolution of Trichinella species and genotypes.</title>
        <authorList>
            <person name="Korhonen P.K."/>
            <person name="Edoardo P."/>
            <person name="Giuseppe L.R."/>
            <person name="Gasser R.B."/>
        </authorList>
    </citation>
    <scope>NUCLEOTIDE SEQUENCE [LARGE SCALE GENOMIC DNA]</scope>
    <source>
        <strain evidence="2">ISS37</strain>
    </source>
</reference>
<sequence length="134" mass="15488">MRAFDSLKVALEHYLKRNSDHCAKLINLEVIWKPTKAETLLSTSEEHRFGSEVLAPDDSGSEYLNGGSSKFSGTHLIENCTTVETRNRLNYQLESQVLFQYIHINRPRLIWQKNSTPEGRRDNRRRNSAGITHF</sequence>
<dbReference type="Proteomes" id="UP000054630">
    <property type="component" value="Unassembled WGS sequence"/>
</dbReference>
<dbReference type="EMBL" id="JYDL01000173">
    <property type="protein sequence ID" value="KRX14046.1"/>
    <property type="molecule type" value="Genomic_DNA"/>
</dbReference>
<evidence type="ECO:0000313" key="3">
    <source>
        <dbReference type="Proteomes" id="UP000054630"/>
    </source>
</evidence>
<keyword evidence="3" id="KW-1185">Reference proteome</keyword>
<dbReference type="AlphaFoldDB" id="A0A0V0RHQ5"/>
<comment type="caution">
    <text evidence="2">The sequence shown here is derived from an EMBL/GenBank/DDBJ whole genome shotgun (WGS) entry which is preliminary data.</text>
</comment>
<feature type="region of interest" description="Disordered" evidence="1">
    <location>
        <begin position="114"/>
        <end position="134"/>
    </location>
</feature>
<accession>A0A0V0RHQ5</accession>
<protein>
    <submittedName>
        <fullName evidence="2">Uncharacterized protein</fullName>
    </submittedName>
</protein>
<name>A0A0V0RHQ5_9BILA</name>
<gene>
    <name evidence="2" type="ORF">T07_14519</name>
</gene>
<evidence type="ECO:0000256" key="1">
    <source>
        <dbReference type="SAM" id="MobiDB-lite"/>
    </source>
</evidence>
<proteinExistence type="predicted"/>
<evidence type="ECO:0000313" key="2">
    <source>
        <dbReference type="EMBL" id="KRX14046.1"/>
    </source>
</evidence>